<dbReference type="OrthoDB" id="3546685at2759"/>
<feature type="compositionally biased region" description="Polar residues" evidence="1">
    <location>
        <begin position="1"/>
        <end position="13"/>
    </location>
</feature>
<feature type="compositionally biased region" description="Low complexity" evidence="1">
    <location>
        <begin position="131"/>
        <end position="144"/>
    </location>
</feature>
<feature type="compositionally biased region" description="Basic residues" evidence="1">
    <location>
        <begin position="284"/>
        <end position="294"/>
    </location>
</feature>
<feature type="region of interest" description="Disordered" evidence="1">
    <location>
        <begin position="1"/>
        <end position="185"/>
    </location>
</feature>
<feature type="compositionally biased region" description="Basic and acidic residues" evidence="1">
    <location>
        <begin position="106"/>
        <end position="120"/>
    </location>
</feature>
<gene>
    <name evidence="2" type="ORF">IFR04_000847</name>
</gene>
<dbReference type="AlphaFoldDB" id="A0A8H8BW63"/>
<feature type="region of interest" description="Disordered" evidence="1">
    <location>
        <begin position="370"/>
        <end position="438"/>
    </location>
</feature>
<feature type="compositionally biased region" description="Basic and acidic residues" evidence="1">
    <location>
        <begin position="83"/>
        <end position="98"/>
    </location>
</feature>
<accession>A0A8H8BW63</accession>
<feature type="region of interest" description="Disordered" evidence="1">
    <location>
        <begin position="534"/>
        <end position="555"/>
    </location>
</feature>
<feature type="region of interest" description="Disordered" evidence="1">
    <location>
        <begin position="674"/>
        <end position="698"/>
    </location>
</feature>
<comment type="caution">
    <text evidence="2">The sequence shown here is derived from an EMBL/GenBank/DDBJ whole genome shotgun (WGS) entry which is preliminary data.</text>
</comment>
<organism evidence="2 3">
    <name type="scientific">Cadophora malorum</name>
    <dbReference type="NCBI Taxonomy" id="108018"/>
    <lineage>
        <taxon>Eukaryota</taxon>
        <taxon>Fungi</taxon>
        <taxon>Dikarya</taxon>
        <taxon>Ascomycota</taxon>
        <taxon>Pezizomycotina</taxon>
        <taxon>Leotiomycetes</taxon>
        <taxon>Helotiales</taxon>
        <taxon>Ploettnerulaceae</taxon>
        <taxon>Cadophora</taxon>
    </lineage>
</organism>
<feature type="compositionally biased region" description="Basic and acidic residues" evidence="1">
    <location>
        <begin position="156"/>
        <end position="170"/>
    </location>
</feature>
<keyword evidence="3" id="KW-1185">Reference proteome</keyword>
<evidence type="ECO:0000313" key="2">
    <source>
        <dbReference type="EMBL" id="KAG4425903.1"/>
    </source>
</evidence>
<dbReference type="EMBL" id="JAFJYH010000006">
    <property type="protein sequence ID" value="KAG4425903.1"/>
    <property type="molecule type" value="Genomic_DNA"/>
</dbReference>
<evidence type="ECO:0000256" key="1">
    <source>
        <dbReference type="SAM" id="MobiDB-lite"/>
    </source>
</evidence>
<feature type="compositionally biased region" description="Basic and acidic residues" evidence="1">
    <location>
        <begin position="14"/>
        <end position="30"/>
    </location>
</feature>
<proteinExistence type="predicted"/>
<dbReference type="Proteomes" id="UP000664132">
    <property type="component" value="Unassembled WGS sequence"/>
</dbReference>
<evidence type="ECO:0000313" key="3">
    <source>
        <dbReference type="Proteomes" id="UP000664132"/>
    </source>
</evidence>
<feature type="region of interest" description="Disordered" evidence="1">
    <location>
        <begin position="322"/>
        <end position="357"/>
    </location>
</feature>
<feature type="compositionally biased region" description="Polar residues" evidence="1">
    <location>
        <begin position="587"/>
        <end position="613"/>
    </location>
</feature>
<feature type="compositionally biased region" description="Basic and acidic residues" evidence="1">
    <location>
        <begin position="339"/>
        <end position="351"/>
    </location>
</feature>
<feature type="region of interest" description="Disordered" evidence="1">
    <location>
        <begin position="586"/>
        <end position="613"/>
    </location>
</feature>
<name>A0A8H8BW63_9HELO</name>
<sequence>MSLPTSMLPQQLEESMKIQHTTYDESRDEPSGPSKKRLSTSMKVRTFISRRISQTFHSPPLPSHHEDTSTSENRPITQFPRFGESKHLTDEEKARMPDVKGYLVQNHRDDKATKKEERAFSRTSSNGSFMPLRSPTRSSSTKSKGFSIPSLKKKNTFSDHIKEKLNRRTEASIANSNTERTTEKLEEKVDKLVKAYNLRRAMQEGKLERVVPPPSTAISSRQNCRPPPRPAQNPFLHTSSPNSNPKSNSTSPRASASTKPIPVSSKSTESPSSRTSLSSTRPTSKSRSRTRKTKSTSSKIASLIGNSADILDETRREIQGKFKEPFEHLGYPSFSLARKTGEGDDEGKSDGDSDESFFCLGDREPGFLATKAGRSASVNMSPAGETETGIPSKSVKERQGRKDFYDMPRPKTRGKGSERGGSRVSDSTHRRARDIQISPPPEEVVKMCKLCGLGTASSYRGLCTECEADLSPLGPQNHMPRLEVKYSDSEYEDDITPTLPLKGRKQAIVRGKSVMVKNGLGPSAYKQRNPFAFEERESDDEAPPPVPPKDDYMVGLSLSNKTYQPQISCGRRKIQGSQRARIEIQHETNPSSQPQKQSPTDRFSSWHSDSIDSPTLDEAQHILDRWSECFGQGAVPGIGDMQEDGVPLVRAMDCDGVKRDSEFYKFWDGVLREHAPRSPGTSKFSGERSRPVRDFCDG</sequence>
<feature type="region of interest" description="Disordered" evidence="1">
    <location>
        <begin position="205"/>
        <end position="301"/>
    </location>
</feature>
<feature type="compositionally biased region" description="Low complexity" evidence="1">
    <location>
        <begin position="264"/>
        <end position="283"/>
    </location>
</feature>
<feature type="compositionally biased region" description="Basic and acidic residues" evidence="1">
    <location>
        <begin position="394"/>
        <end position="429"/>
    </location>
</feature>
<feature type="compositionally biased region" description="Basic and acidic residues" evidence="1">
    <location>
        <begin position="685"/>
        <end position="698"/>
    </location>
</feature>
<feature type="compositionally biased region" description="Low complexity" evidence="1">
    <location>
        <begin position="238"/>
        <end position="252"/>
    </location>
</feature>
<reference evidence="2" key="1">
    <citation type="submission" date="2021-02" db="EMBL/GenBank/DDBJ databases">
        <title>Genome sequence Cadophora malorum strain M34.</title>
        <authorList>
            <person name="Stefanovic E."/>
            <person name="Vu D."/>
            <person name="Scully C."/>
            <person name="Dijksterhuis J."/>
            <person name="Roader J."/>
            <person name="Houbraken J."/>
        </authorList>
    </citation>
    <scope>NUCLEOTIDE SEQUENCE</scope>
    <source>
        <strain evidence="2">M34</strain>
    </source>
</reference>
<protein>
    <submittedName>
        <fullName evidence="2">Uncharacterized protein</fullName>
    </submittedName>
</protein>